<evidence type="ECO:0000313" key="5">
    <source>
        <dbReference type="Proteomes" id="UP000019132"/>
    </source>
</evidence>
<keyword evidence="5" id="KW-1185">Reference proteome</keyword>
<dbReference type="PROSITE" id="PS50297">
    <property type="entry name" value="ANK_REP_REGION"/>
    <property type="match status" value="3"/>
</dbReference>
<dbReference type="AlphaFoldDB" id="K3WTG7"/>
<organism evidence="4 5">
    <name type="scientific">Globisporangium ultimum (strain ATCC 200006 / CBS 805.95 / DAOM BR144)</name>
    <name type="common">Pythium ultimum</name>
    <dbReference type="NCBI Taxonomy" id="431595"/>
    <lineage>
        <taxon>Eukaryota</taxon>
        <taxon>Sar</taxon>
        <taxon>Stramenopiles</taxon>
        <taxon>Oomycota</taxon>
        <taxon>Peronosporomycetes</taxon>
        <taxon>Pythiales</taxon>
        <taxon>Pythiaceae</taxon>
        <taxon>Globisporangium</taxon>
    </lineage>
</organism>
<dbReference type="VEuPathDB" id="FungiDB:PYU1_G008245"/>
<protein>
    <submittedName>
        <fullName evidence="4">Uncharacterized protein</fullName>
    </submittedName>
</protein>
<dbReference type="Proteomes" id="UP000019132">
    <property type="component" value="Unassembled WGS sequence"/>
</dbReference>
<evidence type="ECO:0000256" key="3">
    <source>
        <dbReference type="PROSITE-ProRule" id="PRU00023"/>
    </source>
</evidence>
<dbReference type="PROSITE" id="PS50088">
    <property type="entry name" value="ANK_REPEAT"/>
    <property type="match status" value="3"/>
</dbReference>
<dbReference type="STRING" id="431595.K3WTG7"/>
<dbReference type="SUPFAM" id="SSF48403">
    <property type="entry name" value="Ankyrin repeat"/>
    <property type="match status" value="1"/>
</dbReference>
<dbReference type="Gene3D" id="1.25.40.20">
    <property type="entry name" value="Ankyrin repeat-containing domain"/>
    <property type="match status" value="3"/>
</dbReference>
<evidence type="ECO:0000256" key="2">
    <source>
        <dbReference type="ARBA" id="ARBA00023043"/>
    </source>
</evidence>
<dbReference type="InParanoid" id="K3WTG7"/>
<name>K3WTG7_GLOUD</name>
<dbReference type="OMA" id="HEDIVVW"/>
<keyword evidence="2 3" id="KW-0040">ANK repeat</keyword>
<evidence type="ECO:0000256" key="1">
    <source>
        <dbReference type="ARBA" id="ARBA00022737"/>
    </source>
</evidence>
<reference evidence="5" key="2">
    <citation type="submission" date="2010-04" db="EMBL/GenBank/DDBJ databases">
        <authorList>
            <person name="Buell R."/>
            <person name="Hamilton J."/>
            <person name="Hostetler J."/>
        </authorList>
    </citation>
    <scope>NUCLEOTIDE SEQUENCE [LARGE SCALE GENOMIC DNA]</scope>
    <source>
        <strain evidence="5">DAOM:BR144</strain>
    </source>
</reference>
<dbReference type="PANTHER" id="PTHR24198:SF165">
    <property type="entry name" value="ANKYRIN REPEAT-CONTAINING PROTEIN-RELATED"/>
    <property type="match status" value="1"/>
</dbReference>
<accession>K3WTG7</accession>
<sequence>MTLITALCNTVRYAAQRGTADKRKVSAAAAKLLRFAVEIDSLEVARVLVPQYEDAHTTSGEPPLVVTACAFGHLEIAKFLVEHGAIVDTGGVQVSPLHAACAGGHLDVVQWLVADRKVNLSAPDAHGKTPLVVAIENGFLRIFQYLLFMGAAVSANGGDDVYVMCAYLGNLGMVQHFLELALTEVAYSGCQVHLLKGAVHGEHAEITEYILQHDGGKISRADMNDSLCIAAKSEDPDVAEVLLNHNADVDHLSLQDATPIYRAVTYGNLKTVELLLKRGANVTRHVSFQLESALYEMAKHGRVDMLQLVHKLRGDKVDFGARGDRIKHAPLHAAAAYGHTEVARFLL</sequence>
<feature type="repeat" description="ANK" evidence="3">
    <location>
        <begin position="255"/>
        <end position="287"/>
    </location>
</feature>
<dbReference type="eggNOG" id="KOG4177">
    <property type="taxonomic scope" value="Eukaryota"/>
</dbReference>
<dbReference type="EnsemblProtists" id="PYU1_T008261">
    <property type="protein sequence ID" value="PYU1_T008261"/>
    <property type="gene ID" value="PYU1_G008245"/>
</dbReference>
<evidence type="ECO:0000313" key="4">
    <source>
        <dbReference type="EnsemblProtists" id="PYU1_T008261"/>
    </source>
</evidence>
<proteinExistence type="predicted"/>
<dbReference type="EMBL" id="GL376619">
    <property type="status" value="NOT_ANNOTATED_CDS"/>
    <property type="molecule type" value="Genomic_DNA"/>
</dbReference>
<reference evidence="5" key="1">
    <citation type="journal article" date="2010" name="Genome Biol.">
        <title>Genome sequence of the necrotrophic plant pathogen Pythium ultimum reveals original pathogenicity mechanisms and effector repertoire.</title>
        <authorList>
            <person name="Levesque C.A."/>
            <person name="Brouwer H."/>
            <person name="Cano L."/>
            <person name="Hamilton J.P."/>
            <person name="Holt C."/>
            <person name="Huitema E."/>
            <person name="Raffaele S."/>
            <person name="Robideau G.P."/>
            <person name="Thines M."/>
            <person name="Win J."/>
            <person name="Zerillo M.M."/>
            <person name="Beakes G.W."/>
            <person name="Boore J.L."/>
            <person name="Busam D."/>
            <person name="Dumas B."/>
            <person name="Ferriera S."/>
            <person name="Fuerstenberg S.I."/>
            <person name="Gachon C.M."/>
            <person name="Gaulin E."/>
            <person name="Govers F."/>
            <person name="Grenville-Briggs L."/>
            <person name="Horner N."/>
            <person name="Hostetler J."/>
            <person name="Jiang R.H."/>
            <person name="Johnson J."/>
            <person name="Krajaejun T."/>
            <person name="Lin H."/>
            <person name="Meijer H.J."/>
            <person name="Moore B."/>
            <person name="Morris P."/>
            <person name="Phuntmart V."/>
            <person name="Puiu D."/>
            <person name="Shetty J."/>
            <person name="Stajich J.E."/>
            <person name="Tripathy S."/>
            <person name="Wawra S."/>
            <person name="van West P."/>
            <person name="Whitty B.R."/>
            <person name="Coutinho P.M."/>
            <person name="Henrissat B."/>
            <person name="Martin F."/>
            <person name="Thomas P.D."/>
            <person name="Tyler B.M."/>
            <person name="De Vries R.P."/>
            <person name="Kamoun S."/>
            <person name="Yandell M."/>
            <person name="Tisserat N."/>
            <person name="Buell C.R."/>
        </authorList>
    </citation>
    <scope>NUCLEOTIDE SEQUENCE</scope>
    <source>
        <strain evidence="5">DAOM:BR144</strain>
    </source>
</reference>
<keyword evidence="1" id="KW-0677">Repeat</keyword>
<dbReference type="Pfam" id="PF00023">
    <property type="entry name" value="Ank"/>
    <property type="match status" value="2"/>
</dbReference>
<reference evidence="4" key="3">
    <citation type="submission" date="2015-02" db="UniProtKB">
        <authorList>
            <consortium name="EnsemblProtists"/>
        </authorList>
    </citation>
    <scope>IDENTIFICATION</scope>
    <source>
        <strain evidence="4">DAOM BR144</strain>
    </source>
</reference>
<dbReference type="InterPro" id="IPR002110">
    <property type="entry name" value="Ankyrin_rpt"/>
</dbReference>
<dbReference type="HOGENOM" id="CLU_800768_0_0_1"/>
<dbReference type="PANTHER" id="PTHR24198">
    <property type="entry name" value="ANKYRIN REPEAT AND PROTEIN KINASE DOMAIN-CONTAINING PROTEIN"/>
    <property type="match status" value="1"/>
</dbReference>
<dbReference type="InterPro" id="IPR036770">
    <property type="entry name" value="Ankyrin_rpt-contain_sf"/>
</dbReference>
<dbReference type="Pfam" id="PF12796">
    <property type="entry name" value="Ank_2"/>
    <property type="match status" value="2"/>
</dbReference>
<feature type="repeat" description="ANK" evidence="3">
    <location>
        <begin position="326"/>
        <end position="347"/>
    </location>
</feature>
<feature type="repeat" description="ANK" evidence="3">
    <location>
        <begin position="126"/>
        <end position="158"/>
    </location>
</feature>
<dbReference type="SMART" id="SM00248">
    <property type="entry name" value="ANK"/>
    <property type="match status" value="7"/>
</dbReference>